<dbReference type="PANTHER" id="PTHR40457:SF1">
    <property type="entry name" value="PHOSPHOLIPASE A1"/>
    <property type="match status" value="1"/>
</dbReference>
<keyword evidence="9" id="KW-0812">Transmembrane</keyword>
<dbReference type="GO" id="GO:0004623">
    <property type="term" value="F:phospholipase A2 activity"/>
    <property type="evidence" value="ECO:0007669"/>
    <property type="project" value="UniProtKB-EC"/>
</dbReference>
<dbReference type="GO" id="GO:0008970">
    <property type="term" value="F:phospholipase A1 activity"/>
    <property type="evidence" value="ECO:0007669"/>
    <property type="project" value="UniProtKB-EC"/>
</dbReference>
<feature type="active site" description="Proton acceptor" evidence="19">
    <location>
        <position position="167"/>
    </location>
</feature>
<reference evidence="21 22" key="1">
    <citation type="submission" date="2018-07" db="EMBL/GenBank/DDBJ databases">
        <title>Genomic Encyclopedia of Type Strains, Phase III (KMG-III): the genomes of soil and plant-associated and newly described type strains.</title>
        <authorList>
            <person name="Whitman W."/>
        </authorList>
    </citation>
    <scope>NUCLEOTIDE SEQUENCE [LARGE SCALE GENOMIC DNA]</scope>
    <source>
        <strain evidence="21 22">CECT 7948</strain>
    </source>
</reference>
<keyword evidence="11" id="KW-0732">Signal</keyword>
<comment type="subcellular location">
    <subcellularLocation>
        <location evidence="3">Cell outer membrane</location>
        <topology evidence="3">Multi-pass membrane protein</topology>
    </subcellularLocation>
</comment>
<comment type="caution">
    <text evidence="21">The sequence shown here is derived from an EMBL/GenBank/DDBJ whole genome shotgun (WGS) entry which is preliminary data.</text>
</comment>
<evidence type="ECO:0000256" key="13">
    <source>
        <dbReference type="ARBA" id="ARBA00022837"/>
    </source>
</evidence>
<feature type="binding site" description="in dimeric form" evidence="20">
    <location>
        <position position="131"/>
    </location>
    <ligand>
        <name>Ca(2+)</name>
        <dbReference type="ChEBI" id="CHEBI:29108"/>
        <label>1</label>
    </ligand>
</feature>
<dbReference type="PANTHER" id="PTHR40457">
    <property type="entry name" value="PHOSPHOLIPASE A1"/>
    <property type="match status" value="1"/>
</dbReference>
<evidence type="ECO:0000256" key="7">
    <source>
        <dbReference type="ARBA" id="ARBA00013278"/>
    </source>
</evidence>
<accession>A0A3D9N606</accession>
<dbReference type="Pfam" id="PF02253">
    <property type="entry name" value="PLA1"/>
    <property type="match status" value="1"/>
</dbReference>
<dbReference type="InterPro" id="IPR036541">
    <property type="entry name" value="PLipase_A1_sf"/>
</dbReference>
<keyword evidence="8" id="KW-1134">Transmembrane beta strand</keyword>
<organism evidence="21 22">
    <name type="scientific">Winogradskyella pacifica</name>
    <dbReference type="NCBI Taxonomy" id="664642"/>
    <lineage>
        <taxon>Bacteria</taxon>
        <taxon>Pseudomonadati</taxon>
        <taxon>Bacteroidota</taxon>
        <taxon>Flavobacteriia</taxon>
        <taxon>Flavobacteriales</taxon>
        <taxon>Flavobacteriaceae</taxon>
        <taxon>Winogradskyella</taxon>
    </lineage>
</organism>
<keyword evidence="10 20" id="KW-0479">Metal-binding</keyword>
<dbReference type="EMBL" id="QREI01000001">
    <property type="protein sequence ID" value="REE27514.1"/>
    <property type="molecule type" value="Genomic_DNA"/>
</dbReference>
<dbReference type="EC" id="3.1.1.4" evidence="7"/>
<evidence type="ECO:0000256" key="8">
    <source>
        <dbReference type="ARBA" id="ARBA00022452"/>
    </source>
</evidence>
<feature type="binding site" description="in dimeric form" evidence="20">
    <location>
        <position position="177"/>
    </location>
    <ligand>
        <name>Ca(2+)</name>
        <dbReference type="ChEBI" id="CHEBI:29108"/>
        <label>1</label>
    </ligand>
</feature>
<dbReference type="Gene3D" id="2.40.230.10">
    <property type="entry name" value="Phospholipase A1"/>
    <property type="match status" value="1"/>
</dbReference>
<proteinExistence type="inferred from homology"/>
<comment type="similarity">
    <text evidence="4">Belongs to the phospholipase A1 family.</text>
</comment>
<name>A0A3D9N606_9FLAO</name>
<feature type="binding site" description="in dimeric form" evidence="20">
    <location>
        <position position="172"/>
    </location>
    <ligand>
        <name>Ca(2+)</name>
        <dbReference type="ChEBI" id="CHEBI:29108"/>
        <label>2</label>
    </ligand>
</feature>
<keyword evidence="13 20" id="KW-0106">Calcium</keyword>
<dbReference type="AlphaFoldDB" id="A0A3D9N606"/>
<dbReference type="PRINTS" id="PR01486">
    <property type="entry name" value="PHPHLIPASEA1"/>
</dbReference>
<dbReference type="RefSeq" id="WP_115807864.1">
    <property type="nucleotide sequence ID" value="NZ_QREI01000001.1"/>
</dbReference>
<evidence type="ECO:0000313" key="21">
    <source>
        <dbReference type="EMBL" id="REE27514.1"/>
    </source>
</evidence>
<evidence type="ECO:0000256" key="14">
    <source>
        <dbReference type="ARBA" id="ARBA00022963"/>
    </source>
</evidence>
<evidence type="ECO:0000256" key="3">
    <source>
        <dbReference type="ARBA" id="ARBA00004571"/>
    </source>
</evidence>
<evidence type="ECO:0000256" key="4">
    <source>
        <dbReference type="ARBA" id="ARBA00010525"/>
    </source>
</evidence>
<evidence type="ECO:0000256" key="18">
    <source>
        <dbReference type="ARBA" id="ARBA00032375"/>
    </source>
</evidence>
<evidence type="ECO:0000256" key="11">
    <source>
        <dbReference type="ARBA" id="ARBA00022729"/>
    </source>
</evidence>
<comment type="catalytic activity">
    <reaction evidence="1">
        <text>a 1,2-diacyl-sn-glycero-3-phosphocholine + H2O = a 2-acyl-sn-glycero-3-phosphocholine + a fatty acid + H(+)</text>
        <dbReference type="Rhea" id="RHEA:18689"/>
        <dbReference type="ChEBI" id="CHEBI:15377"/>
        <dbReference type="ChEBI" id="CHEBI:15378"/>
        <dbReference type="ChEBI" id="CHEBI:28868"/>
        <dbReference type="ChEBI" id="CHEBI:57643"/>
        <dbReference type="ChEBI" id="CHEBI:57875"/>
        <dbReference type="EC" id="3.1.1.32"/>
    </reaction>
</comment>
<dbReference type="CDD" id="cd00541">
    <property type="entry name" value="OMPLA"/>
    <property type="match status" value="1"/>
</dbReference>
<keyword evidence="15" id="KW-0443">Lipid metabolism</keyword>
<dbReference type="GO" id="GO:0005509">
    <property type="term" value="F:calcium ion binding"/>
    <property type="evidence" value="ECO:0007669"/>
    <property type="project" value="TreeGrafter"/>
</dbReference>
<evidence type="ECO:0000256" key="6">
    <source>
        <dbReference type="ARBA" id="ARBA00013179"/>
    </source>
</evidence>
<dbReference type="InterPro" id="IPR003187">
    <property type="entry name" value="PLipase_A1"/>
</dbReference>
<dbReference type="GO" id="GO:0009279">
    <property type="term" value="C:cell outer membrane"/>
    <property type="evidence" value="ECO:0007669"/>
    <property type="project" value="UniProtKB-SubCell"/>
</dbReference>
<keyword evidence="16" id="KW-0472">Membrane</keyword>
<gene>
    <name evidence="21" type="ORF">DFQ09_101347</name>
</gene>
<dbReference type="EC" id="3.1.1.32" evidence="6"/>
<evidence type="ECO:0000256" key="9">
    <source>
        <dbReference type="ARBA" id="ARBA00022692"/>
    </source>
</evidence>
<dbReference type="OrthoDB" id="188433at2"/>
<keyword evidence="12" id="KW-0378">Hydrolase</keyword>
<evidence type="ECO:0000256" key="15">
    <source>
        <dbReference type="ARBA" id="ARBA00023098"/>
    </source>
</evidence>
<feature type="active site" description="Nucleophile" evidence="19">
    <location>
        <position position="169"/>
    </location>
</feature>
<keyword evidence="14" id="KW-0442">Lipid degradation</keyword>
<keyword evidence="17" id="KW-0998">Cell outer membrane</keyword>
<dbReference type="SUPFAM" id="SSF56931">
    <property type="entry name" value="Outer membrane phospholipase A (OMPLA)"/>
    <property type="match status" value="1"/>
</dbReference>
<sequence>MVLKKIAVFIILVLSISISKAQELEENEIGLKSLSEIWDLDKETKQGVFKLRSYKPVYVTAGRRSNNPNKLPYSENPDFSSTIPKEFNNYEAKFQLSFKTKLAESLFFGKGDLWVGYTQIAHWQIYNTELSRAFRELNYEPELMLNFPLDIKIAGLTLKMFGVSFNHQSNGRDLPRSRSWNRVIFNLALESKNLQIYLSPWIRLNDEVDENPLITNYIGNGRLKAIYKLKKHTFYAIATNSFSLKDNHGSLEFNYLYPINKDLQVQAQFFTGYGETLVDYNHYQSTFGIGVSFVNW</sequence>
<evidence type="ECO:0000256" key="1">
    <source>
        <dbReference type="ARBA" id="ARBA00000111"/>
    </source>
</evidence>
<evidence type="ECO:0000256" key="20">
    <source>
        <dbReference type="PIRSR" id="PIRSR603187-2"/>
    </source>
</evidence>
<evidence type="ECO:0000256" key="16">
    <source>
        <dbReference type="ARBA" id="ARBA00023136"/>
    </source>
</evidence>
<evidence type="ECO:0000256" key="19">
    <source>
        <dbReference type="PIRSR" id="PIRSR603187-1"/>
    </source>
</evidence>
<evidence type="ECO:0000313" key="22">
    <source>
        <dbReference type="Proteomes" id="UP000256919"/>
    </source>
</evidence>
<evidence type="ECO:0000256" key="2">
    <source>
        <dbReference type="ARBA" id="ARBA00001604"/>
    </source>
</evidence>
<evidence type="ECO:0000256" key="12">
    <source>
        <dbReference type="ARBA" id="ARBA00022801"/>
    </source>
</evidence>
<keyword evidence="22" id="KW-1185">Reference proteome</keyword>
<evidence type="ECO:0000256" key="17">
    <source>
        <dbReference type="ARBA" id="ARBA00023237"/>
    </source>
</evidence>
<evidence type="ECO:0000256" key="10">
    <source>
        <dbReference type="ARBA" id="ARBA00022723"/>
    </source>
</evidence>
<dbReference type="GO" id="GO:0016042">
    <property type="term" value="P:lipid catabolic process"/>
    <property type="evidence" value="ECO:0007669"/>
    <property type="project" value="UniProtKB-KW"/>
</dbReference>
<evidence type="ECO:0000256" key="5">
    <source>
        <dbReference type="ARBA" id="ARBA00011702"/>
    </source>
</evidence>
<dbReference type="Proteomes" id="UP000256919">
    <property type="component" value="Unassembled WGS sequence"/>
</dbReference>
<comment type="catalytic activity">
    <reaction evidence="2">
        <text>a 1,2-diacyl-sn-glycero-3-phosphocholine + H2O = a 1-acyl-sn-glycero-3-phosphocholine + a fatty acid + H(+)</text>
        <dbReference type="Rhea" id="RHEA:15801"/>
        <dbReference type="ChEBI" id="CHEBI:15377"/>
        <dbReference type="ChEBI" id="CHEBI:15378"/>
        <dbReference type="ChEBI" id="CHEBI:28868"/>
        <dbReference type="ChEBI" id="CHEBI:57643"/>
        <dbReference type="ChEBI" id="CHEBI:58168"/>
        <dbReference type="EC" id="3.1.1.4"/>
    </reaction>
</comment>
<comment type="cofactor">
    <cofactor evidence="20">
        <name>Ca(2+)</name>
        <dbReference type="ChEBI" id="CHEBI:29108"/>
    </cofactor>
    <text evidence="20">Binds 1 Ca(2+) ion per monomer.</text>
</comment>
<protein>
    <recommendedName>
        <fullName evidence="18">Phosphatidylcholine 1-acylhydrolase</fullName>
        <ecNumber evidence="6">3.1.1.32</ecNumber>
        <ecNumber evidence="7">3.1.1.4</ecNumber>
    </recommendedName>
</protein>
<comment type="subunit">
    <text evidence="5">Homodimer; dimerization is reversible, and the dimeric form is the active one.</text>
</comment>